<gene>
    <name evidence="1" type="ORF">EGN60_01220</name>
    <name evidence="2" type="ORF">FJM01_01070</name>
</gene>
<protein>
    <recommendedName>
        <fullName evidence="5">dUTP diphosphatase</fullName>
    </recommendedName>
</protein>
<dbReference type="Proteomes" id="UP000275883">
    <property type="component" value="Chromosome"/>
</dbReference>
<dbReference type="InterPro" id="IPR014871">
    <property type="entry name" value="dUTPase/dCTP_pyrophosphatase"/>
</dbReference>
<dbReference type="PIRSF" id="PIRSF030140">
    <property type="entry name" value="UCP030140"/>
    <property type="match status" value="1"/>
</dbReference>
<proteinExistence type="predicted"/>
<dbReference type="Proteomes" id="UP000317904">
    <property type="component" value="Unassembled WGS sequence"/>
</dbReference>
<evidence type="ECO:0000313" key="4">
    <source>
        <dbReference type="Proteomes" id="UP000317904"/>
    </source>
</evidence>
<reference evidence="2 4" key="2">
    <citation type="submission" date="2019-06" db="EMBL/GenBank/DDBJ databases">
        <title>A comparative genomics study of ostrich specific Mycoplasmas.</title>
        <authorList>
            <person name="Botes A."/>
            <person name="Nel T."/>
        </authorList>
    </citation>
    <scope>NUCLEOTIDE SEQUENCE [LARGE SCALE GENOMIC DNA]</scope>
    <source>
        <strain evidence="2 4">Ms01</strain>
    </source>
</reference>
<dbReference type="RefSeq" id="WP_124724285.1">
    <property type="nucleotide sequence ID" value="NZ_CP034044.1"/>
</dbReference>
<evidence type="ECO:0000313" key="2">
    <source>
        <dbReference type="EMBL" id="TPI02326.1"/>
    </source>
</evidence>
<evidence type="ECO:0000313" key="1">
    <source>
        <dbReference type="EMBL" id="AZG68590.1"/>
    </source>
</evidence>
<accession>A0A502M221</accession>
<dbReference type="EMBL" id="VFSY01000021">
    <property type="protein sequence ID" value="TPI02326.1"/>
    <property type="molecule type" value="Genomic_DNA"/>
</dbReference>
<dbReference type="OrthoDB" id="5506143at2"/>
<evidence type="ECO:0008006" key="5">
    <source>
        <dbReference type="Google" id="ProtNLM"/>
    </source>
</evidence>
<dbReference type="Pfam" id="PF08761">
    <property type="entry name" value="dUTPase_2"/>
    <property type="match status" value="1"/>
</dbReference>
<dbReference type="InterPro" id="IPR016947">
    <property type="entry name" value="UCP030140"/>
</dbReference>
<dbReference type="CDD" id="cd11527">
    <property type="entry name" value="NTP-PPase_dUTPase"/>
    <property type="match status" value="1"/>
</dbReference>
<dbReference type="KEGG" id="mstr:EGN60_01220"/>
<evidence type="ECO:0000313" key="3">
    <source>
        <dbReference type="Proteomes" id="UP000275883"/>
    </source>
</evidence>
<name>A0A3G8LI85_9MOLU</name>
<dbReference type="SUPFAM" id="SSF101386">
    <property type="entry name" value="all-alpha NTP pyrophosphatases"/>
    <property type="match status" value="1"/>
</dbReference>
<reference evidence="1 3" key="1">
    <citation type="submission" date="2018-11" db="EMBL/GenBank/DDBJ databases">
        <title>Genome sequence of Mycoplasma struthionis sp. nov.</title>
        <authorList>
            <person name="Spergser J."/>
        </authorList>
    </citation>
    <scope>NUCLEOTIDE SEQUENCE [LARGE SCALE GENOMIC DNA]</scope>
    <source>
        <strain evidence="1 3">237IA</strain>
    </source>
</reference>
<dbReference type="EMBL" id="CP034044">
    <property type="protein sequence ID" value="AZG68590.1"/>
    <property type="molecule type" value="Genomic_DNA"/>
</dbReference>
<accession>A0A3G8LI85</accession>
<organism evidence="1 3">
    <name type="scientific">Mycoplasma struthionis</name>
    <dbReference type="NCBI Taxonomy" id="538220"/>
    <lineage>
        <taxon>Bacteria</taxon>
        <taxon>Bacillati</taxon>
        <taxon>Mycoplasmatota</taxon>
        <taxon>Mollicutes</taxon>
        <taxon>Mycoplasmataceae</taxon>
        <taxon>Mycoplasma</taxon>
    </lineage>
</organism>
<keyword evidence="3" id="KW-1185">Reference proteome</keyword>
<dbReference type="Gene3D" id="1.10.4010.10">
    <property type="entry name" value="Type II deoxyuridine triphosphatase"/>
    <property type="match status" value="1"/>
</dbReference>
<dbReference type="AlphaFoldDB" id="A0A3G8LI85"/>
<sequence>MNLEEIFTMQKALDKKIANKILEQDKENIETKMAIALIVELAEFANEIKTFKYWKIDKSTDREKILEEFADGIHFLTSMAYKTNLNSEIKLIFKSQDFNLQLAYTFKIFTKLLYKFNKRNIKKAYGLYLALGKLANIEYEDIIQSYLKKNAKNYQRIEENY</sequence>